<dbReference type="InterPro" id="IPR020904">
    <property type="entry name" value="Sc_DH/Rdtase_CS"/>
</dbReference>
<dbReference type="InterPro" id="IPR051911">
    <property type="entry name" value="SDR_oxidoreductase"/>
</dbReference>
<dbReference type="GO" id="GO:0016491">
    <property type="term" value="F:oxidoreductase activity"/>
    <property type="evidence" value="ECO:0007669"/>
    <property type="project" value="UniProtKB-KW"/>
</dbReference>
<evidence type="ECO:0000313" key="4">
    <source>
        <dbReference type="EMBL" id="VEE05545.1"/>
    </source>
</evidence>
<dbReference type="RefSeq" id="WP_002978813.1">
    <property type="nucleotide sequence ID" value="NZ_CP068486.1"/>
</dbReference>
<dbReference type="OrthoDB" id="1235794at2"/>
<dbReference type="KEGG" id="cgle:NCTC11432_01130"/>
<dbReference type="Gene3D" id="3.40.50.720">
    <property type="entry name" value="NAD(P)-binding Rossmann-like Domain"/>
    <property type="match status" value="1"/>
</dbReference>
<evidence type="ECO:0000256" key="3">
    <source>
        <dbReference type="RuleBase" id="RU000363"/>
    </source>
</evidence>
<comment type="similarity">
    <text evidence="1 3">Belongs to the short-chain dehydrogenases/reductases (SDR) family.</text>
</comment>
<dbReference type="NCBIfam" id="NF006114">
    <property type="entry name" value="PRK08263.1"/>
    <property type="match status" value="1"/>
</dbReference>
<name>A0A3S4N230_CHRGE</name>
<dbReference type="STRING" id="525257.HMPREF0204_13347"/>
<dbReference type="Proteomes" id="UP000279227">
    <property type="component" value="Chromosome"/>
</dbReference>
<reference evidence="4 5" key="1">
    <citation type="submission" date="2018-12" db="EMBL/GenBank/DDBJ databases">
        <authorList>
            <consortium name="Pathogen Informatics"/>
        </authorList>
    </citation>
    <scope>NUCLEOTIDE SEQUENCE [LARGE SCALE GENOMIC DNA]</scope>
    <source>
        <strain evidence="4 5">NCTC11432</strain>
    </source>
</reference>
<dbReference type="PROSITE" id="PS00061">
    <property type="entry name" value="ADH_SHORT"/>
    <property type="match status" value="1"/>
</dbReference>
<dbReference type="PRINTS" id="PR00080">
    <property type="entry name" value="SDRFAMILY"/>
</dbReference>
<dbReference type="PRINTS" id="PR00081">
    <property type="entry name" value="GDHRDH"/>
</dbReference>
<dbReference type="PANTHER" id="PTHR43976">
    <property type="entry name" value="SHORT CHAIN DEHYDROGENASE"/>
    <property type="match status" value="1"/>
</dbReference>
<proteinExistence type="inferred from homology"/>
<dbReference type="SUPFAM" id="SSF51735">
    <property type="entry name" value="NAD(P)-binding Rossmann-fold domains"/>
    <property type="match status" value="1"/>
</dbReference>
<organism evidence="4 5">
    <name type="scientific">Chryseobacterium gleum</name>
    <name type="common">Flavobacterium gleum</name>
    <dbReference type="NCBI Taxonomy" id="250"/>
    <lineage>
        <taxon>Bacteria</taxon>
        <taxon>Pseudomonadati</taxon>
        <taxon>Bacteroidota</taxon>
        <taxon>Flavobacteriia</taxon>
        <taxon>Flavobacteriales</taxon>
        <taxon>Weeksellaceae</taxon>
        <taxon>Chryseobacterium group</taxon>
        <taxon>Chryseobacterium</taxon>
    </lineage>
</organism>
<dbReference type="GeneID" id="93021719"/>
<evidence type="ECO:0000256" key="1">
    <source>
        <dbReference type="ARBA" id="ARBA00006484"/>
    </source>
</evidence>
<sequence>MSKTVLITGASKGFGKAWAEAFLTKGYKVAATARNVETLQDLKDQYGDSVLPLSLDVDKREQSLAVVQKVQQHFGSIDILINNAGYALTGAVEETSEQEARAQFETNFFGTLWLTQAVLPIMRNQKNGHIIQVSSILGLATLPTMGLYNASKFAIEGLSETLATEVKGFGINVTLVEPNGYASNIWNTGINTQSNPVYDDVKKAFSEAETSFGSVEATAPALIKLAETENPPLRLLLGKVALPFVKHNYEQRLKVWEEWNDVSVEAHG</sequence>
<dbReference type="EMBL" id="LR134289">
    <property type="protein sequence ID" value="VEE05545.1"/>
    <property type="molecule type" value="Genomic_DNA"/>
</dbReference>
<accession>A0A3S4N230</accession>
<dbReference type="Pfam" id="PF00106">
    <property type="entry name" value="adh_short"/>
    <property type="match status" value="1"/>
</dbReference>
<dbReference type="InterPro" id="IPR002347">
    <property type="entry name" value="SDR_fam"/>
</dbReference>
<gene>
    <name evidence="4" type="primary">ydfG_1</name>
    <name evidence="4" type="ORF">NCTC11432_01130</name>
</gene>
<dbReference type="InterPro" id="IPR036291">
    <property type="entry name" value="NAD(P)-bd_dom_sf"/>
</dbReference>
<dbReference type="AlphaFoldDB" id="A0A3S4N230"/>
<dbReference type="CDD" id="cd05374">
    <property type="entry name" value="17beta-HSD-like_SDR_c"/>
    <property type="match status" value="1"/>
</dbReference>
<protein>
    <submittedName>
        <fullName evidence="4">NADP-dependent 3-hydroxy acid dehydrogenase YdfG</fullName>
        <ecNumber evidence="4">1.1.1.-</ecNumber>
    </submittedName>
</protein>
<dbReference type="EC" id="1.1.1.-" evidence="4"/>
<evidence type="ECO:0000313" key="5">
    <source>
        <dbReference type="Proteomes" id="UP000279227"/>
    </source>
</evidence>
<keyword evidence="2 4" id="KW-0560">Oxidoreductase</keyword>
<dbReference type="PANTHER" id="PTHR43976:SF16">
    <property type="entry name" value="SHORT-CHAIN DEHYDROGENASE_REDUCTASE FAMILY PROTEIN"/>
    <property type="match status" value="1"/>
</dbReference>
<evidence type="ECO:0000256" key="2">
    <source>
        <dbReference type="ARBA" id="ARBA00023002"/>
    </source>
</evidence>